<proteinExistence type="predicted"/>
<reference evidence="3" key="2">
    <citation type="submission" date="2015-08" db="UniProtKB">
        <authorList>
            <consortium name="WormBaseParasite"/>
        </authorList>
    </citation>
    <scope>IDENTIFICATION</scope>
</reference>
<name>A0A0K0G1Z8_STRVS</name>
<dbReference type="AlphaFoldDB" id="A0A0K0G1Z8"/>
<evidence type="ECO:0000259" key="1">
    <source>
        <dbReference type="SMART" id="SM00198"/>
    </source>
</evidence>
<organism evidence="2 3">
    <name type="scientific">Strongyloides venezuelensis</name>
    <name type="common">Threadworm</name>
    <dbReference type="NCBI Taxonomy" id="75913"/>
    <lineage>
        <taxon>Eukaryota</taxon>
        <taxon>Metazoa</taxon>
        <taxon>Ecdysozoa</taxon>
        <taxon>Nematoda</taxon>
        <taxon>Chromadorea</taxon>
        <taxon>Rhabditida</taxon>
        <taxon>Tylenchina</taxon>
        <taxon>Panagrolaimomorpha</taxon>
        <taxon>Strongyloidoidea</taxon>
        <taxon>Strongyloididae</taxon>
        <taxon>Strongyloides</taxon>
    </lineage>
</organism>
<sequence length="394" mass="47730">MELLLYILLYFNVIFYIVVSQMINQAQGLNYEVAFAKAKHNNHGGHVHTDLKLHRPQVPPKPKNMCQRKYMCDGKIFDTIDEAEQYFKIIRNNNHKKHCHQLIYNPKYPKQPYNPYYHHRNNHCDNWNEIYNIHHNINNIYVKPHRRHHLRHLFPPDHPKMIARAKHHFRRRFRRNWRKPAHQSSDKSEPKINNVIHPSLKEPFVTRYEGFDISRYLSKSSFSNKIYRTLWFDCDYTCFHKYQYKFYKDRFLSNINLIREYHKVGALIESPEMSKLAQKHANKMALKEKLFKDTSFEYGEIVWASYYPAASLIVTQWYDERFNYKFGSNHPGHGTQSLTQMLWKGSKYIGIGIKKYGDKLYVDCKFYPRGNIDYEYKKNVLKRKSKWFSWFRGK</sequence>
<protein>
    <submittedName>
        <fullName evidence="3">CAP domain-containing protein (inferred by orthology to a zebrafish protein)</fullName>
    </submittedName>
</protein>
<dbReference type="InterPro" id="IPR001283">
    <property type="entry name" value="CRISP-related"/>
</dbReference>
<dbReference type="Proteomes" id="UP000035680">
    <property type="component" value="Unassembled WGS sequence"/>
</dbReference>
<keyword evidence="2" id="KW-1185">Reference proteome</keyword>
<dbReference type="SMART" id="SM00198">
    <property type="entry name" value="SCP"/>
    <property type="match status" value="1"/>
</dbReference>
<dbReference type="PANTHER" id="PTHR10334">
    <property type="entry name" value="CYSTEINE-RICH SECRETORY PROTEIN-RELATED"/>
    <property type="match status" value="1"/>
</dbReference>
<feature type="domain" description="SCP" evidence="1">
    <location>
        <begin position="246"/>
        <end position="374"/>
    </location>
</feature>
<dbReference type="Pfam" id="PF00188">
    <property type="entry name" value="CAP"/>
    <property type="match status" value="1"/>
</dbReference>
<dbReference type="InterPro" id="IPR035940">
    <property type="entry name" value="CAP_sf"/>
</dbReference>
<reference evidence="2" key="1">
    <citation type="submission" date="2014-07" db="EMBL/GenBank/DDBJ databases">
        <authorList>
            <person name="Martin A.A"/>
            <person name="De Silva N."/>
        </authorList>
    </citation>
    <scope>NUCLEOTIDE SEQUENCE</scope>
</reference>
<dbReference type="WBParaSite" id="SVE_1874100.1">
    <property type="protein sequence ID" value="SVE_1874100.1"/>
    <property type="gene ID" value="SVE_1874100"/>
</dbReference>
<dbReference type="InterPro" id="IPR014044">
    <property type="entry name" value="CAP_dom"/>
</dbReference>
<dbReference type="Gene3D" id="3.40.33.10">
    <property type="entry name" value="CAP"/>
    <property type="match status" value="1"/>
</dbReference>
<dbReference type="SUPFAM" id="SSF55797">
    <property type="entry name" value="PR-1-like"/>
    <property type="match status" value="1"/>
</dbReference>
<evidence type="ECO:0000313" key="2">
    <source>
        <dbReference type="Proteomes" id="UP000035680"/>
    </source>
</evidence>
<accession>A0A0K0G1Z8</accession>
<evidence type="ECO:0000313" key="3">
    <source>
        <dbReference type="WBParaSite" id="SVE_1874100.1"/>
    </source>
</evidence>